<dbReference type="EMBL" id="LNTY01000050">
    <property type="protein sequence ID" value="KXF80706.1"/>
    <property type="molecule type" value="Genomic_DNA"/>
</dbReference>
<evidence type="ECO:0000256" key="1">
    <source>
        <dbReference type="SAM" id="Phobius"/>
    </source>
</evidence>
<dbReference type="OrthoDB" id="3701077at2"/>
<keyword evidence="3" id="KW-1185">Reference proteome</keyword>
<sequence>MTSCVERDPGLQRERSQLAWTRSGLTLCAAVVLLLKLHILSMLGIITTLCLAWFALRTVVRRKHLIAIQLSVVGRTELLRKVALSLFVISMGVVAFLSFIIPLIRQPA</sequence>
<keyword evidence="1" id="KW-1133">Transmembrane helix</keyword>
<evidence type="ECO:0008006" key="4">
    <source>
        <dbReference type="Google" id="ProtNLM"/>
    </source>
</evidence>
<comment type="caution">
    <text evidence="2">The sequence shown here is derived from an EMBL/GenBank/DDBJ whole genome shotgun (WGS) entry which is preliminary data.</text>
</comment>
<feature type="transmembrane region" description="Helical" evidence="1">
    <location>
        <begin position="82"/>
        <end position="104"/>
    </location>
</feature>
<name>A0A135I5H0_9GAMM</name>
<dbReference type="RefSeq" id="WP_067419291.1">
    <property type="nucleotide sequence ID" value="NZ_LNTY01000050.1"/>
</dbReference>
<reference evidence="2 3" key="1">
    <citation type="submission" date="2015-11" db="EMBL/GenBank/DDBJ databases">
        <title>Genomic Taxonomy of the Vibrionaceae.</title>
        <authorList>
            <person name="Gomez-Gil B."/>
            <person name="Enciso-Ibarra J."/>
        </authorList>
    </citation>
    <scope>NUCLEOTIDE SEQUENCE [LARGE SCALE GENOMIC DNA]</scope>
    <source>
        <strain evidence="2 3">CAIM 912</strain>
    </source>
</reference>
<protein>
    <recommendedName>
        <fullName evidence="4">DUF202 domain-containing protein</fullName>
    </recommendedName>
</protein>
<proteinExistence type="predicted"/>
<keyword evidence="1" id="KW-0472">Membrane</keyword>
<gene>
    <name evidence="2" type="ORF">ATN88_08730</name>
</gene>
<organism evidence="2 3">
    <name type="scientific">Enterovibrio coralii</name>
    <dbReference type="NCBI Taxonomy" id="294935"/>
    <lineage>
        <taxon>Bacteria</taxon>
        <taxon>Pseudomonadati</taxon>
        <taxon>Pseudomonadota</taxon>
        <taxon>Gammaproteobacteria</taxon>
        <taxon>Vibrionales</taxon>
        <taxon>Vibrionaceae</taxon>
        <taxon>Enterovibrio</taxon>
    </lineage>
</organism>
<dbReference type="AlphaFoldDB" id="A0A135I5H0"/>
<feature type="transmembrane region" description="Helical" evidence="1">
    <location>
        <begin position="24"/>
        <end position="56"/>
    </location>
</feature>
<keyword evidence="1" id="KW-0812">Transmembrane</keyword>
<dbReference type="Proteomes" id="UP000070529">
    <property type="component" value="Unassembled WGS sequence"/>
</dbReference>
<evidence type="ECO:0000313" key="2">
    <source>
        <dbReference type="EMBL" id="KXF80706.1"/>
    </source>
</evidence>
<accession>A0A135I5H0</accession>
<evidence type="ECO:0000313" key="3">
    <source>
        <dbReference type="Proteomes" id="UP000070529"/>
    </source>
</evidence>